<dbReference type="InterPro" id="IPR047200">
    <property type="entry name" value="MFS_YcaD-like"/>
</dbReference>
<keyword evidence="1 4" id="KW-0812">Transmembrane</keyword>
<dbReference type="RefSeq" id="WP_184011457.1">
    <property type="nucleotide sequence ID" value="NZ_JACIJS010000006.1"/>
</dbReference>
<feature type="transmembrane region" description="Helical" evidence="4">
    <location>
        <begin position="198"/>
        <end position="216"/>
    </location>
</feature>
<dbReference type="Proteomes" id="UP000553766">
    <property type="component" value="Unassembled WGS sequence"/>
</dbReference>
<proteinExistence type="predicted"/>
<evidence type="ECO:0000256" key="1">
    <source>
        <dbReference type="ARBA" id="ARBA00022692"/>
    </source>
</evidence>
<dbReference type="Gene3D" id="1.20.1250.20">
    <property type="entry name" value="MFS general substrate transporter like domains"/>
    <property type="match status" value="2"/>
</dbReference>
<feature type="transmembrane region" description="Helical" evidence="4">
    <location>
        <begin position="355"/>
        <end position="374"/>
    </location>
</feature>
<dbReference type="Pfam" id="PF07690">
    <property type="entry name" value="MFS_1"/>
    <property type="match status" value="1"/>
</dbReference>
<feature type="transmembrane region" description="Helical" evidence="4">
    <location>
        <begin position="32"/>
        <end position="60"/>
    </location>
</feature>
<keyword evidence="7" id="KW-1185">Reference proteome</keyword>
<dbReference type="InterPro" id="IPR036259">
    <property type="entry name" value="MFS_trans_sf"/>
</dbReference>
<dbReference type="AlphaFoldDB" id="A0A840WM17"/>
<feature type="transmembrane region" description="Helical" evidence="4">
    <location>
        <begin position="158"/>
        <end position="177"/>
    </location>
</feature>
<feature type="transmembrane region" description="Helical" evidence="4">
    <location>
        <begin position="72"/>
        <end position="89"/>
    </location>
</feature>
<dbReference type="PANTHER" id="PTHR23521">
    <property type="entry name" value="TRANSPORTER MFS SUPERFAMILY"/>
    <property type="match status" value="1"/>
</dbReference>
<feature type="transmembrane region" description="Helical" evidence="4">
    <location>
        <begin position="290"/>
        <end position="312"/>
    </location>
</feature>
<dbReference type="InterPro" id="IPR020846">
    <property type="entry name" value="MFS_dom"/>
</dbReference>
<feature type="domain" description="Major facilitator superfamily (MFS) profile" evidence="5">
    <location>
        <begin position="198"/>
        <end position="402"/>
    </location>
</feature>
<evidence type="ECO:0000256" key="2">
    <source>
        <dbReference type="ARBA" id="ARBA00022989"/>
    </source>
</evidence>
<gene>
    <name evidence="6" type="ORF">FHS89_002154</name>
</gene>
<evidence type="ECO:0000256" key="4">
    <source>
        <dbReference type="SAM" id="Phobius"/>
    </source>
</evidence>
<evidence type="ECO:0000313" key="7">
    <source>
        <dbReference type="Proteomes" id="UP000553766"/>
    </source>
</evidence>
<dbReference type="GO" id="GO:0005886">
    <property type="term" value="C:plasma membrane"/>
    <property type="evidence" value="ECO:0007669"/>
    <property type="project" value="TreeGrafter"/>
</dbReference>
<dbReference type="GO" id="GO:0022857">
    <property type="term" value="F:transmembrane transporter activity"/>
    <property type="evidence" value="ECO:0007669"/>
    <property type="project" value="InterPro"/>
</dbReference>
<keyword evidence="2 4" id="KW-1133">Transmembrane helix</keyword>
<feature type="transmembrane region" description="Helical" evidence="4">
    <location>
        <begin position="324"/>
        <end position="343"/>
    </location>
</feature>
<protein>
    <submittedName>
        <fullName evidence="6">MFS family permease</fullName>
    </submittedName>
</protein>
<feature type="transmembrane region" description="Helical" evidence="4">
    <location>
        <begin position="130"/>
        <end position="152"/>
    </location>
</feature>
<dbReference type="CDD" id="cd17477">
    <property type="entry name" value="MFS_YcaD_like"/>
    <property type="match status" value="1"/>
</dbReference>
<organism evidence="6 7">
    <name type="scientific">Rubricella aquisinus</name>
    <dbReference type="NCBI Taxonomy" id="2028108"/>
    <lineage>
        <taxon>Bacteria</taxon>
        <taxon>Pseudomonadati</taxon>
        <taxon>Pseudomonadota</taxon>
        <taxon>Alphaproteobacteria</taxon>
        <taxon>Rhodobacterales</taxon>
        <taxon>Paracoccaceae</taxon>
        <taxon>Rubricella</taxon>
    </lineage>
</organism>
<dbReference type="InterPro" id="IPR011701">
    <property type="entry name" value="MFS"/>
</dbReference>
<evidence type="ECO:0000256" key="3">
    <source>
        <dbReference type="ARBA" id="ARBA00023136"/>
    </source>
</evidence>
<sequence>MRLLISFAALFLSVIFVQLSSGAMGPLDALSGVMLGFSAGEIGALGSSHFFGFFIGCWWAPRLIGSVGPSRAFAAFAACGILGALGHTLTDVAEAWMALRILSGIAVAGAYTVVESWLQSKVTNANRGRVLGVYRVVDILAGLGAQLMIGFLEPAAYVSYNILAIFACLCLLPITLTTSAPPATGTAPRLRPKFAFRLSPLGAAGVFVSGITMSAFRMAGPLYGTEQGLRNDQIGVFLAAGLLGGALAQVPTGWLADKIDRRHVLIGMSVTALIVSGAIGGGLFAFEGGLYLSMLLFGFASFPLFSVSAAHANDFCPEGSVVELNASLMFTYSVGAIASPYIASVLIGGYGPRALFIYIAAAHVALILFSLWRIRARPAPVEKTPYTYRPRTSFILQRLFRK</sequence>
<evidence type="ECO:0000259" key="5">
    <source>
        <dbReference type="PROSITE" id="PS50850"/>
    </source>
</evidence>
<dbReference type="PANTHER" id="PTHR23521:SF3">
    <property type="entry name" value="MFS TRANSPORTER"/>
    <property type="match status" value="1"/>
</dbReference>
<feature type="transmembrane region" description="Helical" evidence="4">
    <location>
        <begin position="263"/>
        <end position="284"/>
    </location>
</feature>
<dbReference type="PROSITE" id="PS50850">
    <property type="entry name" value="MFS"/>
    <property type="match status" value="1"/>
</dbReference>
<feature type="transmembrane region" description="Helical" evidence="4">
    <location>
        <begin position="236"/>
        <end position="256"/>
    </location>
</feature>
<name>A0A840WM17_9RHOB</name>
<dbReference type="SUPFAM" id="SSF103473">
    <property type="entry name" value="MFS general substrate transporter"/>
    <property type="match status" value="1"/>
</dbReference>
<evidence type="ECO:0000313" key="6">
    <source>
        <dbReference type="EMBL" id="MBB5516128.1"/>
    </source>
</evidence>
<accession>A0A840WM17</accession>
<comment type="caution">
    <text evidence="6">The sequence shown here is derived from an EMBL/GenBank/DDBJ whole genome shotgun (WGS) entry which is preliminary data.</text>
</comment>
<dbReference type="EMBL" id="JACIJS010000006">
    <property type="protein sequence ID" value="MBB5516128.1"/>
    <property type="molecule type" value="Genomic_DNA"/>
</dbReference>
<feature type="transmembrane region" description="Helical" evidence="4">
    <location>
        <begin position="95"/>
        <end position="118"/>
    </location>
</feature>
<keyword evidence="3 4" id="KW-0472">Membrane</keyword>
<reference evidence="6 7" key="1">
    <citation type="submission" date="2020-08" db="EMBL/GenBank/DDBJ databases">
        <title>Genomic Encyclopedia of Type Strains, Phase IV (KMG-IV): sequencing the most valuable type-strain genomes for metagenomic binning, comparative biology and taxonomic classification.</title>
        <authorList>
            <person name="Goeker M."/>
        </authorList>
    </citation>
    <scope>NUCLEOTIDE SEQUENCE [LARGE SCALE GENOMIC DNA]</scope>
    <source>
        <strain evidence="6 7">DSM 103377</strain>
    </source>
</reference>